<dbReference type="CDD" id="cd01679">
    <property type="entry name" value="RNR_I"/>
    <property type="match status" value="1"/>
</dbReference>
<dbReference type="GO" id="GO:0009263">
    <property type="term" value="P:deoxyribonucleotide biosynthetic process"/>
    <property type="evidence" value="ECO:0007669"/>
    <property type="project" value="UniProtKB-KW"/>
</dbReference>
<organism evidence="8 9">
    <name type="scientific">Rhizopus stolonifer</name>
    <name type="common">Rhizopus nigricans</name>
    <dbReference type="NCBI Taxonomy" id="4846"/>
    <lineage>
        <taxon>Eukaryota</taxon>
        <taxon>Fungi</taxon>
        <taxon>Fungi incertae sedis</taxon>
        <taxon>Mucoromycota</taxon>
        <taxon>Mucoromycotina</taxon>
        <taxon>Mucoromycetes</taxon>
        <taxon>Mucorales</taxon>
        <taxon>Mucorineae</taxon>
        <taxon>Rhizopodaceae</taxon>
        <taxon>Rhizopus</taxon>
    </lineage>
</organism>
<dbReference type="AlphaFoldDB" id="A0A367JCI3"/>
<comment type="similarity">
    <text evidence="1 6">Belongs to the ribonucleoside diphosphate reductase large chain family.</text>
</comment>
<dbReference type="PANTHER" id="PTHR11573:SF6">
    <property type="entry name" value="RIBONUCLEOSIDE-DIPHOSPHATE REDUCTASE LARGE SUBUNIT"/>
    <property type="match status" value="1"/>
</dbReference>
<dbReference type="Proteomes" id="UP000253551">
    <property type="component" value="Unassembled WGS sequence"/>
</dbReference>
<dbReference type="OrthoDB" id="2212147at2759"/>
<reference evidence="8 9" key="1">
    <citation type="journal article" date="2018" name="G3 (Bethesda)">
        <title>Phylogenetic and Phylogenomic Definition of Rhizopus Species.</title>
        <authorList>
            <person name="Gryganskyi A.P."/>
            <person name="Golan J."/>
            <person name="Dolatabadi S."/>
            <person name="Mondo S."/>
            <person name="Robb S."/>
            <person name="Idnurm A."/>
            <person name="Muszewska A."/>
            <person name="Steczkiewicz K."/>
            <person name="Masonjones S."/>
            <person name="Liao H.L."/>
            <person name="Gajdeczka M.T."/>
            <person name="Anike F."/>
            <person name="Vuek A."/>
            <person name="Anishchenko I.M."/>
            <person name="Voigt K."/>
            <person name="de Hoog G.S."/>
            <person name="Smith M.E."/>
            <person name="Heitman J."/>
            <person name="Vilgalys R."/>
            <person name="Stajich J.E."/>
        </authorList>
    </citation>
    <scope>NUCLEOTIDE SEQUENCE [LARGE SCALE GENOMIC DNA]</scope>
    <source>
        <strain evidence="8 9">LSU 92-RS-03</strain>
    </source>
</reference>
<keyword evidence="4 6" id="KW-0215">Deoxyribonucleotide synthesis</keyword>
<dbReference type="PRINTS" id="PR01183">
    <property type="entry name" value="RIBORDTASEM1"/>
</dbReference>
<dbReference type="STRING" id="4846.A0A367JCI3"/>
<dbReference type="Pfam" id="PF02867">
    <property type="entry name" value="Ribonuc_red_lgC"/>
    <property type="match status" value="1"/>
</dbReference>
<dbReference type="InterPro" id="IPR013346">
    <property type="entry name" value="NrdE_NrdA_C"/>
</dbReference>
<gene>
    <name evidence="8" type="primary">RRM1_2</name>
    <name evidence="8" type="ORF">CU098_002397</name>
</gene>
<comment type="caution">
    <text evidence="8">The sequence shown here is derived from an EMBL/GenBank/DDBJ whole genome shotgun (WGS) entry which is preliminary data.</text>
</comment>
<feature type="domain" description="Ribonucleotide reductase large subunit" evidence="7">
    <location>
        <begin position="537"/>
        <end position="559"/>
    </location>
</feature>
<dbReference type="SUPFAM" id="SSF51998">
    <property type="entry name" value="PFL-like glycyl radical enzymes"/>
    <property type="match status" value="1"/>
</dbReference>
<name>A0A367JCI3_RHIST</name>
<dbReference type="PANTHER" id="PTHR11573">
    <property type="entry name" value="RIBONUCLEOSIDE-DIPHOSPHATE REDUCTASE LARGE CHAIN"/>
    <property type="match status" value="1"/>
</dbReference>
<dbReference type="GO" id="GO:0005971">
    <property type="term" value="C:ribonucleoside-diphosphate reductase complex"/>
    <property type="evidence" value="ECO:0007669"/>
    <property type="project" value="TreeGrafter"/>
</dbReference>
<dbReference type="PROSITE" id="PS00089">
    <property type="entry name" value="RIBORED_LARGE"/>
    <property type="match status" value="1"/>
</dbReference>
<dbReference type="Pfam" id="PF00317">
    <property type="entry name" value="Ribonuc_red_lgN"/>
    <property type="match status" value="1"/>
</dbReference>
<dbReference type="EC" id="1.17.4.1" evidence="2 6"/>
<protein>
    <recommendedName>
        <fullName evidence="2 6">Ribonucleoside-diphosphate reductase</fullName>
        <ecNumber evidence="2 6">1.17.4.1</ecNumber>
    </recommendedName>
</protein>
<dbReference type="InterPro" id="IPR000788">
    <property type="entry name" value="RNR_lg_C"/>
</dbReference>
<dbReference type="EMBL" id="PJQM01003676">
    <property type="protein sequence ID" value="RCH87640.1"/>
    <property type="molecule type" value="Genomic_DNA"/>
</dbReference>
<dbReference type="InterPro" id="IPR008926">
    <property type="entry name" value="RNR_R1-su_N"/>
</dbReference>
<dbReference type="InterPro" id="IPR013509">
    <property type="entry name" value="RNR_lsu_N"/>
</dbReference>
<evidence type="ECO:0000256" key="1">
    <source>
        <dbReference type="ARBA" id="ARBA00010406"/>
    </source>
</evidence>
<dbReference type="Gene3D" id="3.20.70.20">
    <property type="match status" value="1"/>
</dbReference>
<evidence type="ECO:0000313" key="9">
    <source>
        <dbReference type="Proteomes" id="UP000253551"/>
    </source>
</evidence>
<evidence type="ECO:0000256" key="5">
    <source>
        <dbReference type="ARBA" id="ARBA00024942"/>
    </source>
</evidence>
<keyword evidence="3 6" id="KW-0560">Oxidoreductase</keyword>
<feature type="non-terminal residue" evidence="8">
    <location>
        <position position="1"/>
    </location>
</feature>
<dbReference type="UniPathway" id="UPA00326"/>
<sequence>VVTDMYPGITTAQLDELTAEIAIDASAVHPDFAVLAARITISNLQKETQTDFLDVLKTLYNDNAHPKTGAANPIVTQELVELAQRHATEINRVIDHKRDFNYDYFGFKNLEKNVLLKIREKTVERPQHMFMRVALAIHGENLEEAFKTYDYLSRHLYTHATTTLVNAGTVCGQLSSFFEVQMKDDSIEGIYDTVTDCARIAKVFGSVGMSFQKIRASGSYIAGTNGTSNGIIPMLRVFNDAARFITPGSRKVKGTFAVYLEPWHADIFEFIELSRQNGAENLRAHNLLLGLWIPDLFMKRVEQDGEWSLMCPNECPGLYTCYGPEFEELYIRYEKSGKARKTVSAQKLWFSILDAQMESSHPFMCYKDAANTKNNQKNLGVITGSTFCANTMQYADGNEIGSVNAASIALSKCVEGRIFQFEKLADIVKIAVKNLDKMIDINNYVSEDAKSGAWKHRAIGLGVQGLADVFLMMGYAYDSAEARELNKDIFEHIYFASLEASNALAQASGPYSTYEGSPASQGILQHDMWNVEGRLDWQDLRLKIQTYGLRNSLLVSPMPTASTSVCLGNSDGIEPYQSMVYTRPAHTHDRHVVNPNLVKDLLERGLWSPKIRDLLLKENGSVQKLTQIPEDLKLMYKNAWEVSQRVLIDMAADRAAFIDQSQSLNLFTFEPNYSRLSSMHFYAWKKGLKTGMHYLKTDPHESIILAEEVKETVDDEVDRAANKLAMACSLENPESCVSCSG</sequence>
<evidence type="ECO:0000256" key="6">
    <source>
        <dbReference type="RuleBase" id="RU003410"/>
    </source>
</evidence>
<dbReference type="GO" id="GO:0004748">
    <property type="term" value="F:ribonucleoside-diphosphate reductase activity, thioredoxin disulfide as acceptor"/>
    <property type="evidence" value="ECO:0007669"/>
    <property type="project" value="UniProtKB-EC"/>
</dbReference>
<evidence type="ECO:0000256" key="4">
    <source>
        <dbReference type="ARBA" id="ARBA00023116"/>
    </source>
</evidence>
<evidence type="ECO:0000313" key="8">
    <source>
        <dbReference type="EMBL" id="RCH87640.1"/>
    </source>
</evidence>
<dbReference type="GO" id="GO:0005524">
    <property type="term" value="F:ATP binding"/>
    <property type="evidence" value="ECO:0007669"/>
    <property type="project" value="InterPro"/>
</dbReference>
<proteinExistence type="inferred from homology"/>
<evidence type="ECO:0000256" key="3">
    <source>
        <dbReference type="ARBA" id="ARBA00023002"/>
    </source>
</evidence>
<evidence type="ECO:0000259" key="7">
    <source>
        <dbReference type="PROSITE" id="PS00089"/>
    </source>
</evidence>
<accession>A0A367JCI3</accession>
<comment type="function">
    <text evidence="5 6">Provides the precursors necessary for DNA synthesis. Catalyzes the biosynthesis of deoxyribonucleotides from the corresponding ribonucleotides.</text>
</comment>
<dbReference type="NCBIfam" id="TIGR02506">
    <property type="entry name" value="NrdE_NrdA"/>
    <property type="match status" value="1"/>
</dbReference>
<dbReference type="InterPro" id="IPR039718">
    <property type="entry name" value="Rrm1"/>
</dbReference>
<comment type="catalytic activity">
    <reaction evidence="6">
        <text>a 2'-deoxyribonucleoside 5'-diphosphate + [thioredoxin]-disulfide + H2O = a ribonucleoside 5'-diphosphate + [thioredoxin]-dithiol</text>
        <dbReference type="Rhea" id="RHEA:23252"/>
        <dbReference type="Rhea" id="RHEA-COMP:10698"/>
        <dbReference type="Rhea" id="RHEA-COMP:10700"/>
        <dbReference type="ChEBI" id="CHEBI:15377"/>
        <dbReference type="ChEBI" id="CHEBI:29950"/>
        <dbReference type="ChEBI" id="CHEBI:50058"/>
        <dbReference type="ChEBI" id="CHEBI:57930"/>
        <dbReference type="ChEBI" id="CHEBI:73316"/>
        <dbReference type="EC" id="1.17.4.1"/>
    </reaction>
</comment>
<dbReference type="SUPFAM" id="SSF48168">
    <property type="entry name" value="R1 subunit of ribonucleotide reductase, N-terminal domain"/>
    <property type="match status" value="1"/>
</dbReference>
<keyword evidence="9" id="KW-1185">Reference proteome</keyword>
<evidence type="ECO:0000256" key="2">
    <source>
        <dbReference type="ARBA" id="ARBA00012274"/>
    </source>
</evidence>